<gene>
    <name evidence="3" type="ORF">HBF26_08215</name>
</gene>
<reference evidence="3 4" key="1">
    <citation type="journal article" date="2011" name="Curr. Microbiol.">
        <title>Luteibacter jiangsuensis sp. nov.: a methamidophos-degrading bacterium isolated from a methamidophos-manufacturing factory.</title>
        <authorList>
            <person name="Wang L."/>
            <person name="Wang G.L."/>
            <person name="Li S.P."/>
            <person name="Jiang J.D."/>
        </authorList>
    </citation>
    <scope>NUCLEOTIDE SEQUENCE [LARGE SCALE GENOMIC DNA]</scope>
    <source>
        <strain evidence="3 4">CGMCC 1.10133</strain>
    </source>
</reference>
<evidence type="ECO:0000313" key="4">
    <source>
        <dbReference type="Proteomes" id="UP001429601"/>
    </source>
</evidence>
<protein>
    <recommendedName>
        <fullName evidence="2">X-Tfes XVIPCD domain-containing protein</fullName>
    </recommendedName>
</protein>
<feature type="domain" description="X-Tfes XVIPCD" evidence="2">
    <location>
        <begin position="338"/>
        <end position="437"/>
    </location>
</feature>
<evidence type="ECO:0000259" key="2">
    <source>
        <dbReference type="Pfam" id="PF20410"/>
    </source>
</evidence>
<name>A0ABX0Q2X3_9GAMM</name>
<dbReference type="Pfam" id="PF20410">
    <property type="entry name" value="X-Tfes_XVIPCD"/>
    <property type="match status" value="1"/>
</dbReference>
<proteinExistence type="predicted"/>
<accession>A0ABX0Q2X3</accession>
<sequence>MPLNAKAIAVLHAFGREPGVTSDQLKNLTDTINASPALIDEVNRAVDAGHLQRIVALNNPHAGGEYNARAHEMRLPLASLSTPAGGRYDASEATFVLGHELQHGFNAADIAQANGQFTQDLQAVAQSRTTPHDYTKPVGDVIAASRRDEAGAEISGWNATVSAAQLEAQKSHAPPPTLEDIYKRHPARMDDFIHVDRSQLPAKYSMRSNLTVNADLTMPSTPANIEGMGKNYFDRSSTLGHNGNSSYANYYGAWAVGLAVQYERHYGNGQAPMALDLKSLHLDPNIMAQNGISLGANHSAMPYLDTSTQPPTPRNFPNSATSHVYQPVVPDSAPVTLDHVDHPDHALFRQTQGAVHRLDAQHGRVPDRQSENLAGALTVAAREQGLKSVDHVVLSADASKAYAVEGRLDSPHKRIAETATQQAVNTPIEQSSVTWQALAERTQQASHQQVATQQHVAQQAPAQSQAPVMSHSMLGP</sequence>
<evidence type="ECO:0000256" key="1">
    <source>
        <dbReference type="SAM" id="MobiDB-lite"/>
    </source>
</evidence>
<organism evidence="3 4">
    <name type="scientific">Luteibacter jiangsuensis</name>
    <dbReference type="NCBI Taxonomy" id="637577"/>
    <lineage>
        <taxon>Bacteria</taxon>
        <taxon>Pseudomonadati</taxon>
        <taxon>Pseudomonadota</taxon>
        <taxon>Gammaproteobacteria</taxon>
        <taxon>Lysobacterales</taxon>
        <taxon>Rhodanobacteraceae</taxon>
        <taxon>Luteibacter</taxon>
    </lineage>
</organism>
<evidence type="ECO:0000313" key="3">
    <source>
        <dbReference type="EMBL" id="NID04869.1"/>
    </source>
</evidence>
<dbReference type="InterPro" id="IPR046519">
    <property type="entry name" value="X-Tfes_XVIPCD"/>
</dbReference>
<dbReference type="EMBL" id="JAAQQR010000003">
    <property type="protein sequence ID" value="NID04869.1"/>
    <property type="molecule type" value="Genomic_DNA"/>
</dbReference>
<dbReference type="Proteomes" id="UP001429601">
    <property type="component" value="Unassembled WGS sequence"/>
</dbReference>
<dbReference type="RefSeq" id="WP_167124919.1">
    <property type="nucleotide sequence ID" value="NZ_JAAQQR010000003.1"/>
</dbReference>
<comment type="caution">
    <text evidence="3">The sequence shown here is derived from an EMBL/GenBank/DDBJ whole genome shotgun (WGS) entry which is preliminary data.</text>
</comment>
<feature type="compositionally biased region" description="Low complexity" evidence="1">
    <location>
        <begin position="446"/>
        <end position="467"/>
    </location>
</feature>
<feature type="region of interest" description="Disordered" evidence="1">
    <location>
        <begin position="446"/>
        <end position="476"/>
    </location>
</feature>
<keyword evidence="4" id="KW-1185">Reference proteome</keyword>